<feature type="compositionally biased region" description="Polar residues" evidence="10">
    <location>
        <begin position="3787"/>
        <end position="3797"/>
    </location>
</feature>
<feature type="region of interest" description="Disordered" evidence="10">
    <location>
        <begin position="2141"/>
        <end position="2161"/>
    </location>
</feature>
<feature type="compositionally biased region" description="Basic and acidic residues" evidence="10">
    <location>
        <begin position="3653"/>
        <end position="3666"/>
    </location>
</feature>
<feature type="region of interest" description="Disordered" evidence="10">
    <location>
        <begin position="258"/>
        <end position="286"/>
    </location>
</feature>
<dbReference type="SUPFAM" id="SSF57850">
    <property type="entry name" value="RING/U-box"/>
    <property type="match status" value="1"/>
</dbReference>
<feature type="region of interest" description="Disordered" evidence="10">
    <location>
        <begin position="3483"/>
        <end position="3519"/>
    </location>
</feature>
<keyword evidence="3" id="KW-0479">Metal-binding</keyword>
<feature type="region of interest" description="Disordered" evidence="10">
    <location>
        <begin position="2417"/>
        <end position="2459"/>
    </location>
</feature>
<dbReference type="GO" id="GO:0016020">
    <property type="term" value="C:membrane"/>
    <property type="evidence" value="ECO:0007669"/>
    <property type="project" value="UniProtKB-SubCell"/>
</dbReference>
<feature type="compositionally biased region" description="Low complexity" evidence="10">
    <location>
        <begin position="587"/>
        <end position="600"/>
    </location>
</feature>
<feature type="region of interest" description="Disordered" evidence="10">
    <location>
        <begin position="576"/>
        <end position="613"/>
    </location>
</feature>
<dbReference type="EMBL" id="CDMY01000340">
    <property type="protein sequence ID" value="CEM03417.1"/>
    <property type="molecule type" value="Genomic_DNA"/>
</dbReference>
<feature type="compositionally biased region" description="Polar residues" evidence="10">
    <location>
        <begin position="2687"/>
        <end position="2698"/>
    </location>
</feature>
<name>A0A0G4EWR1_VITBC</name>
<feature type="compositionally biased region" description="Basic and acidic residues" evidence="10">
    <location>
        <begin position="3703"/>
        <end position="3714"/>
    </location>
</feature>
<feature type="compositionally biased region" description="Basic and acidic residues" evidence="10">
    <location>
        <begin position="3903"/>
        <end position="3913"/>
    </location>
</feature>
<organism evidence="14 15">
    <name type="scientific">Vitrella brassicaformis (strain CCMP3155)</name>
    <dbReference type="NCBI Taxonomy" id="1169540"/>
    <lineage>
        <taxon>Eukaryota</taxon>
        <taxon>Sar</taxon>
        <taxon>Alveolata</taxon>
        <taxon>Colpodellida</taxon>
        <taxon>Vitrellaceae</taxon>
        <taxon>Vitrella</taxon>
    </lineage>
</organism>
<dbReference type="SMART" id="SM00184">
    <property type="entry name" value="RING"/>
    <property type="match status" value="1"/>
</dbReference>
<feature type="compositionally biased region" description="Polar residues" evidence="10">
    <location>
        <begin position="3425"/>
        <end position="3435"/>
    </location>
</feature>
<dbReference type="VEuPathDB" id="CryptoDB:Vbra_13882"/>
<feature type="region of interest" description="Disordered" evidence="10">
    <location>
        <begin position="1010"/>
        <end position="1031"/>
    </location>
</feature>
<dbReference type="SMART" id="SM00423">
    <property type="entry name" value="PSI"/>
    <property type="match status" value="2"/>
</dbReference>
<feature type="region of interest" description="Disordered" evidence="10">
    <location>
        <begin position="2916"/>
        <end position="2936"/>
    </location>
</feature>
<proteinExistence type="predicted"/>
<dbReference type="InterPro" id="IPR016201">
    <property type="entry name" value="PSI"/>
</dbReference>
<sequence>MKVRSAVTDVLLALLFLLYSCGAQQPDGRRGNDSALDSHPDVFYFLKGGYREELGHSLKAHNGILAHGRWLVGIATTDTANLRSPDNSVAIQTVAAFGDRDHVRAAVHGRNVGFLTKDGIAVFHLNSDGHFNQTAQLLTEPHRYVTHELNGGLLAATVENRNKRRRVLLYTGEEVDESPDAEGSSGGEGGASKFKAYHNFRRQASSGVSLPIIGDAEHGFGSSLALTDLHLLVGCGQCDDGGSIYWYSVVRVDDHLHHTNSSDSDSDGEAEGATSSTSPQPRPAHVSWDYGGRLVSPFGDGLSTALGREAVRLGFGSTVSTNALLTLIAAPRLGVALVYETASLVSQATNKVQQMRWIAAHKMEGCQNSDGAGVGDCSLDGMAEWIEGVMGSESFLLRVAPVCVLKDDGATELPGGESIVERLPVEPSSSELGFSMTQEVDMRQQASIAILGAPGGNFVNVYHIQLIHEGQNATSTRSSRVTCTLTQQVRDEGYDRSMPAVRLHPHRPPRSSRSSSSRVVGQKSSTKEKASSRFLNHSIPPSSRLGHSVAFVAGKVFFGAPFVPAIQASLAPVMGAHESGGEDADKPAGAATPPGSTAAGMPSSLPRGSSTNPRLAVIDPAEILSASQGSGGRATTDVQPDATAAGPAVVQSTGRVYQKAYCPFNHYMVVEAAHKRGSGDKESSPECRPCKEATFSLGGFAPECEECVGVEKPEGATWIEGAGCVWDCGDGLWPPECLECHITKAREIEHAAAEGRGESLDLIKPKYSHWRDLGPECTWQCDEPLVFDAAEFACVGRLLALEVVRVENDPLLPSTIPVETSDGFVVLREGTKLQLRITIFAGESAVDETRVTLGPPAGNEEEIQILPDDVVTFPAMAPGETVSYNRQLVYVSPQRAASETSGSVALSVNDTNDTTWTGAVFNELDRVLLRPSFRSDIHVLGVPEQLDSNKTAAFHITLGGEPPDLLCVIMKSEGHDEELNQQTLLPANVSALPYRLQLYPPMICWVDASGESSVPASPPETPPNGLTFSSTDEQADVAGAGVPSSPLGALTPHVFSVQSWRDPVKVEVRAVDDKICREGDTAMAGIHFSIVTDGESPYDPEKGDPTFIFHPSSGTTDGDGSPLAGLIPVDHDLESLAADKDADRVKPKKGAAVRTVRVRNFAEPRLILRSSVKQEELEMIREVSPRSFAVEAVSGDGSAPQWLREIRPYNVSVSCRPEKGDRVRVLVDPMSSTQLAFLRPVSQWGADRYSNGSSIGLPLPHIPAASHWIAASRFFVDVLFSHGRPLDVTLYPVAFQDGRSNENNTIIRVNHSVWSFDLLSPAAARAQDMRFTGHGRAPLWPADGMKLDHYNSLTLLDTWGGNMSAFHTQRSLPDDWREVSIVKSFTLNDTDLPKLTLTDVPLSISEHQPPSPFGLQLEVIPQGNVTVEVMTDHPGACNISVSTDWEAENSSVLVVFDPSEARMCRGQDAMDCSPRSQRIAGTHVFVLRCDTEALPSTASSVLLVARAIAVEDSLRDLLFYETYAQARIPVRRANPHKQIRLRAHLKSGAVASPDEPIEVLIRLVDPPGLNVTVNVKDATETLALSPSSAPLLANMTGEWFARQRQIRLMVTEPENGLVRFSADAWDEEKVVTVRVLMWSEPGDTKLAELHRLYRAIGRLYLSASRRRDGQPSSDVTTRVMNDDVRIEEINSFSFAILPLADPSDVYIDIDMPLLHPTTPALITALEGRFLPHHFGLLQAPSTSVRVEVTALPIDGHSHPLYFSYQPNSSSLSSGSMAVTLTADEPDTTVYLYSPRDSHLLLETPLDAPNAATDEQQPLEQEPQASGESEDAPETGNVTASPADGTSAFFNTTAVDTNSTEFASWNNSSTGWVRSRLLQRNDTTNRTGREAIFHWWGYQLVHRILLTDESDYNESAYLTSISQAWFKEQDRMEVALTPSIVTLRAASPTSGTRLNGSVPAAKTRAESYEVRLTGTLDGTSTLKFYRTDPDSPRVNLTFLLEACQAPDDGVKTVFYRLGRSVGRSDRALPNDRGPYKLPFQITLPPQPSACLNVTVSPLWSADLGPMADAQLGVTHELDSSRDMVVRKQSLVMPRPQLLVLVSQEAAPSVALDLEKTEGIPSNRPSFVPEDSLWAFDVTMEDDDASEAGGSDGSSKRLLAPVSGDESRQHVSARLALRFKLLQEPIGAILLSLRDGSAPLSTSRWSSANSSAAHSGPCFRTVKNLADVAVDNSTWDTAVLVTEIELAPHDVALPGMMRHCEIEVTVTGTSVPDDPYYPLDKVILRVPLYVVLTTRPAVMLTPLSATRARDGTSILEYRVALSTRPSAPVTIEASTGDTVNMTPPQVTFTPANWSLEGTVLRFSAVEQDPANPANATKESVNFRIVDGDWIYNSKGLSLIGTPAVDLIWVLHERQAGAVATEGEGGFSTRNPAVSDMLPRLPEKDDASPDESSSNTSSGMGIVERGNGSLSLELPPLVDTSPDIVIEARGPSTVFWHERFLHYTLRFPWRPREQVTILASYDWLEFDLSSNVSFATYQAGIEIFYDPDRYWPYPIQIDVRIKKSFEQMREEAPFVEFYASDGGYSEKQEAVANQTASFWQVQRSFTHTIKEVSDPAYLDADVEVFRPSANFLVGIDMRDVSRTLHFVFGPHPLDRNPSLKGLASNLAALFDIDRSRIALPESLLHEQMHSHYSQASPNATDEQSDDPQIDGRMLRRLQGSQQPALSGLFPLAADGGPRRASLIILPVPEWQRARDFVSKQKSQPAFVNDIVTKLQKRLTAKAQRNAALGLVEMETDVEWLGGVKLQQVVPVEEDVCEAVGSSIPGEDTKCDTCVNQPSCGWCLKGSGEGMCVRGVVSPAYELPDGEICAAFESEDCLDLCTDYDLTCDLCTSVGLCEFCHYQNPKWDAGNIPTADPFVEHTGAGSPPLTSSLKENSSEPRLLLPPGDAGKCEVKGALPGCADIGGVPSDKCEDITVNADPCRGFHNCTSCIQKSGCLWCLDTATCQRGTAEFGPFEPPAVSGCHEWRHGGEEGGCQTDSCLNFGNCVECSSQPTCGFCSAWEVNEGDSERLDKRILSPRCGSGTQGGNFRWSASQLVCRDWKFEITSCNETCPSEIKELRAETGEISHGSEDYTLRECRWLINPGAGNNGNSAPGRLTLTVEMRELLPGDFLKLYEGTKRPNRRPILDETSVAKPGYSSVMKAQAPLLVTFNSDEEGEGFGFSVSWTWLPEPFTPMNGWMITSVVLGVLGACAISVLLVVCIKRIRMNMADRGDGVGDNGQQAPWGDWSEDDKRRFKEFCKPFKWGEHMEKQQEPCSICLTDYNKGDEVRQLPCCHFFHVTCVDQWLALHLDCPLCKGNVIEMLAHREQLTAPPQQQQRKAMRQTNGEATAASDPDVERQTSIPSSGGPVALPSIVLEDRGLDAGRQGSLTPKSSASWGSRGRGPHESPGVDDADDEVQVNVDTRSEGLAFEPMELREMVTTMSDSFLSGQPEHPHSGGMADHRDADHPTMRSPGLPTCSSAPIGARLSSYAWRVDTPSPVAVGSSPQRTHRTDSSPTPSGHHVSRSRSRQVSDRMSEDSDHGHASSSSRNAHHSRSLSRIEGQPPHVCQSPSRSQPPPSPTPSEARRPPLPPEHRISQSPRNSTRGIVTQSFSMDDFRGRRPATRDHQTPVACVSLDLVDLSNHEDWTEGQPDTGLTTEGPAPVDRGDATMDHHQGDGGSSVRSRQSRHVSMRGPSSPTASATRSPNVMATHSSMRGVWMDDIDLLEPCITRSSKRRADPTGGSPDAPSATSRGSSGSAMSREKRIDSTVSRRSPNAKRPTHPSSQREADRLSVPAAGGHHHSHLRDEEIGSVMSHGDSAEMAAQVTSASPSHVDDITDMDMEGGVVGLPPIGSSVSGRASLPHSHKESPRKDRSLPPPSPRPIGSATPLPGVGSSNGRYGGDSHGSPQRPRVYGKARESEIQ</sequence>
<keyword evidence="15" id="KW-1185">Reference proteome</keyword>
<dbReference type="CDD" id="cd16454">
    <property type="entry name" value="RING-H2_PA-TM-RING"/>
    <property type="match status" value="1"/>
</dbReference>
<keyword evidence="2 11" id="KW-0812">Transmembrane</keyword>
<dbReference type="PROSITE" id="PS51257">
    <property type="entry name" value="PROKAR_LIPOPROTEIN"/>
    <property type="match status" value="1"/>
</dbReference>
<dbReference type="InParanoid" id="A0A0G4EWR1"/>
<feature type="compositionally biased region" description="Polar residues" evidence="10">
    <location>
        <begin position="3635"/>
        <end position="3651"/>
    </location>
</feature>
<evidence type="ECO:0000256" key="6">
    <source>
        <dbReference type="ARBA" id="ARBA00022989"/>
    </source>
</evidence>
<keyword evidence="7 11" id="KW-0472">Membrane</keyword>
<feature type="compositionally biased region" description="Basic and acidic residues" evidence="10">
    <location>
        <begin position="3568"/>
        <end position="3581"/>
    </location>
</feature>
<feature type="region of interest" description="Disordered" evidence="10">
    <location>
        <begin position="3535"/>
        <end position="3667"/>
    </location>
</feature>
<keyword evidence="4 9" id="KW-0863">Zinc-finger</keyword>
<feature type="signal peptide" evidence="12">
    <location>
        <begin position="1"/>
        <end position="23"/>
    </location>
</feature>
<feature type="compositionally biased region" description="Low complexity" evidence="10">
    <location>
        <begin position="3730"/>
        <end position="3744"/>
    </location>
</feature>
<dbReference type="PROSITE" id="PS50089">
    <property type="entry name" value="ZF_RING_2"/>
    <property type="match status" value="1"/>
</dbReference>
<feature type="region of interest" description="Disordered" evidence="10">
    <location>
        <begin position="3368"/>
        <end position="3455"/>
    </location>
</feature>
<dbReference type="Pfam" id="PF13639">
    <property type="entry name" value="zf-RING_2"/>
    <property type="match status" value="1"/>
</dbReference>
<feature type="region of interest" description="Disordered" evidence="10">
    <location>
        <begin position="1812"/>
        <end position="1849"/>
    </location>
</feature>
<evidence type="ECO:0000313" key="15">
    <source>
        <dbReference type="Proteomes" id="UP000041254"/>
    </source>
</evidence>
<feature type="compositionally biased region" description="Polar residues" evidence="10">
    <location>
        <begin position="2447"/>
        <end position="2456"/>
    </location>
</feature>
<evidence type="ECO:0000256" key="9">
    <source>
        <dbReference type="PROSITE-ProRule" id="PRU00175"/>
    </source>
</evidence>
<keyword evidence="12" id="KW-0732">Signal</keyword>
<feature type="region of interest" description="Disordered" evidence="10">
    <location>
        <begin position="3771"/>
        <end position="3961"/>
    </location>
</feature>
<evidence type="ECO:0000256" key="12">
    <source>
        <dbReference type="SAM" id="SignalP"/>
    </source>
</evidence>
<keyword evidence="6 11" id="KW-1133">Transmembrane helix</keyword>
<dbReference type="STRING" id="1169540.A0A0G4EWR1"/>
<dbReference type="PANTHER" id="PTHR46539:SF9">
    <property type="entry name" value="RING-H2 FINGER PROTEIN ATL56"/>
    <property type="match status" value="1"/>
</dbReference>
<feature type="transmembrane region" description="Helical" evidence="11">
    <location>
        <begin position="3236"/>
        <end position="3259"/>
    </location>
</feature>
<feature type="chain" id="PRO_5005187949" description="RING-type domain-containing protein" evidence="12">
    <location>
        <begin position="24"/>
        <end position="3961"/>
    </location>
</feature>
<feature type="domain" description="RING-type" evidence="13">
    <location>
        <begin position="3313"/>
        <end position="3354"/>
    </location>
</feature>
<evidence type="ECO:0000256" key="4">
    <source>
        <dbReference type="ARBA" id="ARBA00022771"/>
    </source>
</evidence>
<evidence type="ECO:0000256" key="10">
    <source>
        <dbReference type="SAM" id="MobiDB-lite"/>
    </source>
</evidence>
<feature type="compositionally biased region" description="Polar residues" evidence="10">
    <location>
        <begin position="1812"/>
        <end position="1826"/>
    </location>
</feature>
<dbReference type="PANTHER" id="PTHR46539">
    <property type="entry name" value="E3 UBIQUITIN-PROTEIN LIGASE ATL42"/>
    <property type="match status" value="1"/>
</dbReference>
<evidence type="ECO:0000256" key="8">
    <source>
        <dbReference type="ARBA" id="ARBA00023180"/>
    </source>
</evidence>
<evidence type="ECO:0000256" key="1">
    <source>
        <dbReference type="ARBA" id="ARBA00004370"/>
    </source>
</evidence>
<reference evidence="14 15" key="1">
    <citation type="submission" date="2014-11" db="EMBL/GenBank/DDBJ databases">
        <authorList>
            <person name="Zhu J."/>
            <person name="Qi W."/>
            <person name="Song R."/>
        </authorList>
    </citation>
    <scope>NUCLEOTIDE SEQUENCE [LARGE SCALE GENOMIC DNA]</scope>
</reference>
<dbReference type="Gene3D" id="3.30.40.10">
    <property type="entry name" value="Zinc/RING finger domain, C3HC4 (zinc finger)"/>
    <property type="match status" value="1"/>
</dbReference>
<dbReference type="InterPro" id="IPR013083">
    <property type="entry name" value="Znf_RING/FYVE/PHD"/>
</dbReference>
<feature type="compositionally biased region" description="Basic and acidic residues" evidence="10">
    <location>
        <begin position="3490"/>
        <end position="3507"/>
    </location>
</feature>
<dbReference type="OrthoDB" id="436474at2759"/>
<dbReference type="GO" id="GO:0016567">
    <property type="term" value="P:protein ubiquitination"/>
    <property type="evidence" value="ECO:0007669"/>
    <property type="project" value="UniProtKB-UniPathway"/>
</dbReference>
<feature type="region of interest" description="Disordered" evidence="10">
    <location>
        <begin position="492"/>
        <end position="539"/>
    </location>
</feature>
<dbReference type="GO" id="GO:0008270">
    <property type="term" value="F:zinc ion binding"/>
    <property type="evidence" value="ECO:0007669"/>
    <property type="project" value="UniProtKB-KW"/>
</dbReference>
<feature type="region of interest" description="Disordered" evidence="10">
    <location>
        <begin position="626"/>
        <end position="649"/>
    </location>
</feature>
<accession>A0A0G4EWR1</accession>
<evidence type="ECO:0000259" key="13">
    <source>
        <dbReference type="PROSITE" id="PS50089"/>
    </source>
</evidence>
<evidence type="ECO:0000256" key="5">
    <source>
        <dbReference type="ARBA" id="ARBA00022833"/>
    </source>
</evidence>
<keyword evidence="8" id="KW-0325">Glycoprotein</keyword>
<feature type="compositionally biased region" description="Polar residues" evidence="10">
    <location>
        <begin position="3369"/>
        <end position="3385"/>
    </location>
</feature>
<dbReference type="UniPathway" id="UPA00143"/>
<evidence type="ECO:0000256" key="3">
    <source>
        <dbReference type="ARBA" id="ARBA00022723"/>
    </source>
</evidence>
<feature type="compositionally biased region" description="Basic and acidic residues" evidence="10">
    <location>
        <begin position="3622"/>
        <end position="3634"/>
    </location>
</feature>
<dbReference type="InterPro" id="IPR001841">
    <property type="entry name" value="Znf_RING"/>
</dbReference>
<protein>
    <recommendedName>
        <fullName evidence="13">RING-type domain-containing protein</fullName>
    </recommendedName>
</protein>
<evidence type="ECO:0000256" key="7">
    <source>
        <dbReference type="ARBA" id="ARBA00023136"/>
    </source>
</evidence>
<feature type="region of interest" description="Disordered" evidence="10">
    <location>
        <begin position="3680"/>
        <end position="3746"/>
    </location>
</feature>
<feature type="region of interest" description="Disordered" evidence="10">
    <location>
        <begin position="2685"/>
        <end position="2704"/>
    </location>
</feature>
<comment type="subcellular location">
    <subcellularLocation>
        <location evidence="1">Membrane</location>
    </subcellularLocation>
</comment>
<evidence type="ECO:0000313" key="14">
    <source>
        <dbReference type="EMBL" id="CEM03417.1"/>
    </source>
</evidence>
<keyword evidence="5" id="KW-0862">Zinc</keyword>
<dbReference type="Proteomes" id="UP000041254">
    <property type="component" value="Unassembled WGS sequence"/>
</dbReference>
<gene>
    <name evidence="14" type="ORF">Vbra_13882</name>
</gene>
<evidence type="ECO:0000256" key="11">
    <source>
        <dbReference type="SAM" id="Phobius"/>
    </source>
</evidence>
<evidence type="ECO:0000256" key="2">
    <source>
        <dbReference type="ARBA" id="ARBA00022692"/>
    </source>
</evidence>